<evidence type="ECO:0000256" key="5">
    <source>
        <dbReference type="ARBA" id="ARBA00023136"/>
    </source>
</evidence>
<feature type="domain" description="G-protein coupled receptors family 1 profile" evidence="9">
    <location>
        <begin position="35"/>
        <end position="277"/>
    </location>
</feature>
<dbReference type="PANTHER" id="PTHR24237:SF35">
    <property type="entry name" value="G-PROTEIN COUPLED RECEPTOR 141-RELATED"/>
    <property type="match status" value="1"/>
</dbReference>
<dbReference type="EMBL" id="DYDO01000005">
    <property type="protein sequence ID" value="DBA24817.1"/>
    <property type="molecule type" value="Genomic_DNA"/>
</dbReference>
<protein>
    <recommendedName>
        <fullName evidence="9">G-protein coupled receptors family 1 profile domain-containing protein</fullName>
    </recommendedName>
</protein>
<keyword evidence="6" id="KW-0675">Receptor</keyword>
<evidence type="ECO:0000256" key="7">
    <source>
        <dbReference type="ARBA" id="ARBA00023224"/>
    </source>
</evidence>
<keyword evidence="3 8" id="KW-1133">Transmembrane helix</keyword>
<dbReference type="GO" id="GO:0016020">
    <property type="term" value="C:membrane"/>
    <property type="evidence" value="ECO:0007669"/>
    <property type="project" value="UniProtKB-SubCell"/>
</dbReference>
<feature type="transmembrane region" description="Helical" evidence="8">
    <location>
        <begin position="229"/>
        <end position="250"/>
    </location>
</feature>
<keyword evidence="2 8" id="KW-0812">Transmembrane</keyword>
<dbReference type="PROSITE" id="PS50262">
    <property type="entry name" value="G_PROTEIN_RECEP_F1_2"/>
    <property type="match status" value="1"/>
</dbReference>
<accession>A0AAV3AQ76</accession>
<comment type="caution">
    <text evidence="10">The sequence shown here is derived from an EMBL/GenBank/DDBJ whole genome shotgun (WGS) entry which is preliminary data.</text>
</comment>
<proteinExistence type="predicted"/>
<dbReference type="SUPFAM" id="SSF81321">
    <property type="entry name" value="Family A G protein-coupled receptor-like"/>
    <property type="match status" value="1"/>
</dbReference>
<feature type="transmembrane region" description="Helical" evidence="8">
    <location>
        <begin position="56"/>
        <end position="78"/>
    </location>
</feature>
<gene>
    <name evidence="10" type="ORF">GDO54_012421</name>
</gene>
<dbReference type="PANTHER" id="PTHR24237">
    <property type="entry name" value="G-PROTEIN COUPLED RECEPTOR"/>
    <property type="match status" value="1"/>
</dbReference>
<keyword evidence="5 8" id="KW-0472">Membrane</keyword>
<dbReference type="Gene3D" id="1.20.1070.10">
    <property type="entry name" value="Rhodopsin 7-helix transmembrane proteins"/>
    <property type="match status" value="1"/>
</dbReference>
<evidence type="ECO:0000256" key="3">
    <source>
        <dbReference type="ARBA" id="ARBA00022989"/>
    </source>
</evidence>
<keyword evidence="7" id="KW-0807">Transducer</keyword>
<dbReference type="GO" id="GO:0008142">
    <property type="term" value="F:oxysterol binding"/>
    <property type="evidence" value="ECO:0007669"/>
    <property type="project" value="InterPro"/>
</dbReference>
<evidence type="ECO:0000256" key="8">
    <source>
        <dbReference type="SAM" id="Phobius"/>
    </source>
</evidence>
<evidence type="ECO:0000256" key="4">
    <source>
        <dbReference type="ARBA" id="ARBA00023040"/>
    </source>
</evidence>
<feature type="transmembrane region" description="Helical" evidence="8">
    <location>
        <begin position="98"/>
        <end position="119"/>
    </location>
</feature>
<dbReference type="PRINTS" id="PR01157">
    <property type="entry name" value="P2YPURNOCPTR"/>
</dbReference>
<dbReference type="InterPro" id="IPR047160">
    <property type="entry name" value="GP183-like"/>
</dbReference>
<evidence type="ECO:0000256" key="2">
    <source>
        <dbReference type="ARBA" id="ARBA00022692"/>
    </source>
</evidence>
<evidence type="ECO:0000259" key="9">
    <source>
        <dbReference type="PROSITE" id="PS50262"/>
    </source>
</evidence>
<dbReference type="PRINTS" id="PR00237">
    <property type="entry name" value="GPCRRHODOPSN"/>
</dbReference>
<evidence type="ECO:0000256" key="1">
    <source>
        <dbReference type="ARBA" id="ARBA00004141"/>
    </source>
</evidence>
<sequence length="296" mass="34308">MEEKLNQATCIIQGNTANNLLITVYFITCIGGTTGIALMIFLISGANRLSVTTTSVINLLVAHGIFILSVPFRIVYYFHNKWTYGPIFCKVVSAMIHIHIYISFIFYVIMLTMRYVAFFKQKDSISFYRTFHPILISIVVWFLICVIFLPLVFTQYGSNANFNQTECFHFQTELQNSAVKIMNYILITGVILVVCLLLAVQIFIIVKVLKNLQRPVLAHQEIWVQLKSLCFILVILICYLPFHIFRIYYMQHAKECYYYNEIVLSITALSCLDFLLFAVTRFYKKRICCFAFLTGI</sequence>
<comment type="subcellular location">
    <subcellularLocation>
        <location evidence="1">Membrane</location>
        <topology evidence="1">Multi-pass membrane protein</topology>
    </subcellularLocation>
</comment>
<keyword evidence="11" id="KW-1185">Reference proteome</keyword>
<feature type="transmembrane region" description="Helical" evidence="8">
    <location>
        <begin position="20"/>
        <end position="44"/>
    </location>
</feature>
<keyword evidence="4" id="KW-0297">G-protein coupled receptor</keyword>
<evidence type="ECO:0000313" key="10">
    <source>
        <dbReference type="EMBL" id="DBA24817.1"/>
    </source>
</evidence>
<name>A0AAV3AQ76_PYXAD</name>
<dbReference type="Pfam" id="PF00001">
    <property type="entry name" value="7tm_1"/>
    <property type="match status" value="1"/>
</dbReference>
<reference evidence="10" key="1">
    <citation type="thesis" date="2020" institute="ProQuest LLC" country="789 East Eisenhower Parkway, Ann Arbor, MI, USA">
        <title>Comparative Genomics and Chromosome Evolution.</title>
        <authorList>
            <person name="Mudd A.B."/>
        </authorList>
    </citation>
    <scope>NUCLEOTIDE SEQUENCE</scope>
    <source>
        <strain evidence="10">1538</strain>
        <tissue evidence="10">Blood</tissue>
    </source>
</reference>
<dbReference type="GO" id="GO:0004930">
    <property type="term" value="F:G protein-coupled receptor activity"/>
    <property type="evidence" value="ECO:0007669"/>
    <property type="project" value="UniProtKB-KW"/>
</dbReference>
<organism evidence="10 11">
    <name type="scientific">Pyxicephalus adspersus</name>
    <name type="common">African bullfrog</name>
    <dbReference type="NCBI Taxonomy" id="30357"/>
    <lineage>
        <taxon>Eukaryota</taxon>
        <taxon>Metazoa</taxon>
        <taxon>Chordata</taxon>
        <taxon>Craniata</taxon>
        <taxon>Vertebrata</taxon>
        <taxon>Euteleostomi</taxon>
        <taxon>Amphibia</taxon>
        <taxon>Batrachia</taxon>
        <taxon>Anura</taxon>
        <taxon>Neobatrachia</taxon>
        <taxon>Ranoidea</taxon>
        <taxon>Pyxicephalidae</taxon>
        <taxon>Pyxicephalinae</taxon>
        <taxon>Pyxicephalus</taxon>
    </lineage>
</organism>
<feature type="transmembrane region" description="Helical" evidence="8">
    <location>
        <begin position="262"/>
        <end position="283"/>
    </location>
</feature>
<dbReference type="AlphaFoldDB" id="A0AAV3AQ76"/>
<evidence type="ECO:0000256" key="6">
    <source>
        <dbReference type="ARBA" id="ARBA00023170"/>
    </source>
</evidence>
<feature type="transmembrane region" description="Helical" evidence="8">
    <location>
        <begin position="184"/>
        <end position="209"/>
    </location>
</feature>
<dbReference type="InterPro" id="IPR000276">
    <property type="entry name" value="GPCR_Rhodpsn"/>
</dbReference>
<dbReference type="Proteomes" id="UP001181693">
    <property type="component" value="Unassembled WGS sequence"/>
</dbReference>
<feature type="transmembrane region" description="Helical" evidence="8">
    <location>
        <begin position="131"/>
        <end position="153"/>
    </location>
</feature>
<dbReference type="InterPro" id="IPR017452">
    <property type="entry name" value="GPCR_Rhodpsn_7TM"/>
</dbReference>
<evidence type="ECO:0000313" key="11">
    <source>
        <dbReference type="Proteomes" id="UP001181693"/>
    </source>
</evidence>